<protein>
    <recommendedName>
        <fullName evidence="4">ATP-grasp domain-containing protein</fullName>
    </recommendedName>
</protein>
<sequence>MNLLQKVLHHPFFIRLFNWEYWSFGTVYTPVIPIWLWYCLRARSFFFFSASNPSIENGGFLMESKKKIYDLIPEAYYPKTIYVELPADPQNVVNQVKNKGLQYPLIAKPDIGARGMGVRKLNQPEDLQRYCLESPLAFLVQEYADLPLEAGIFYCRLPGEKKGRITGIVTKEFLTVYGDGRHTIRELCQQDKRFILQLTALEKMHGDKLNEVLPSGIAKELVPYGNHARGAKFIDDSHRASPALEMQIDKILQQVTGFYYGRMDIRFRSWEELEQGLHFSIIELNGAGSEPTHMYDPRHSIFFAWKEIIRHWDWCYRISKINHRKGIPYMSFRDGRKMFRENAQFEKTIAQLYI</sequence>
<evidence type="ECO:0008006" key="4">
    <source>
        <dbReference type="Google" id="ProtNLM"/>
    </source>
</evidence>
<reference evidence="2 3" key="1">
    <citation type="submission" date="2022-01" db="EMBL/GenBank/DDBJ databases">
        <title>Flavihumibacter sp. nov., isolated from sediment of a river.</title>
        <authorList>
            <person name="Liu H."/>
        </authorList>
    </citation>
    <scope>NUCLEOTIDE SEQUENCE [LARGE SCALE GENOMIC DNA]</scope>
    <source>
        <strain evidence="2 3">RY-1</strain>
    </source>
</reference>
<keyword evidence="1" id="KW-1133">Transmembrane helix</keyword>
<name>A0ABS9BJU4_9BACT</name>
<dbReference type="Gene3D" id="3.30.1490.20">
    <property type="entry name" value="ATP-grasp fold, A domain"/>
    <property type="match status" value="1"/>
</dbReference>
<organism evidence="2 3">
    <name type="scientific">Flavihumibacter fluminis</name>
    <dbReference type="NCBI Taxonomy" id="2909236"/>
    <lineage>
        <taxon>Bacteria</taxon>
        <taxon>Pseudomonadati</taxon>
        <taxon>Bacteroidota</taxon>
        <taxon>Chitinophagia</taxon>
        <taxon>Chitinophagales</taxon>
        <taxon>Chitinophagaceae</taxon>
        <taxon>Flavihumibacter</taxon>
    </lineage>
</organism>
<dbReference type="InterPro" id="IPR013815">
    <property type="entry name" value="ATP_grasp_subdomain_1"/>
</dbReference>
<dbReference type="SUPFAM" id="SSF56059">
    <property type="entry name" value="Glutathione synthetase ATP-binding domain-like"/>
    <property type="match status" value="1"/>
</dbReference>
<keyword evidence="1" id="KW-0472">Membrane</keyword>
<feature type="transmembrane region" description="Helical" evidence="1">
    <location>
        <begin position="21"/>
        <end position="38"/>
    </location>
</feature>
<dbReference type="Proteomes" id="UP001200145">
    <property type="component" value="Unassembled WGS sequence"/>
</dbReference>
<gene>
    <name evidence="2" type="ORF">L0U88_09605</name>
</gene>
<keyword evidence="1" id="KW-0812">Transmembrane</keyword>
<dbReference type="EMBL" id="JAKEVY010000002">
    <property type="protein sequence ID" value="MCF1714881.1"/>
    <property type="molecule type" value="Genomic_DNA"/>
</dbReference>
<evidence type="ECO:0000313" key="2">
    <source>
        <dbReference type="EMBL" id="MCF1714881.1"/>
    </source>
</evidence>
<dbReference type="RefSeq" id="WP_234865833.1">
    <property type="nucleotide sequence ID" value="NZ_JAKEVY010000002.1"/>
</dbReference>
<accession>A0ABS9BJU4</accession>
<comment type="caution">
    <text evidence="2">The sequence shown here is derived from an EMBL/GenBank/DDBJ whole genome shotgun (WGS) entry which is preliminary data.</text>
</comment>
<evidence type="ECO:0000313" key="3">
    <source>
        <dbReference type="Proteomes" id="UP001200145"/>
    </source>
</evidence>
<proteinExistence type="predicted"/>
<keyword evidence="3" id="KW-1185">Reference proteome</keyword>
<evidence type="ECO:0000256" key="1">
    <source>
        <dbReference type="SAM" id="Phobius"/>
    </source>
</evidence>